<comment type="caution">
    <text evidence="2">The sequence shown here is derived from an EMBL/GenBank/DDBJ whole genome shotgun (WGS) entry which is preliminary data.</text>
</comment>
<name>A0AB34Z4R3_BORAF</name>
<dbReference type="AlphaFoldDB" id="A0AB34Z4R3"/>
<evidence type="ECO:0000313" key="2">
    <source>
        <dbReference type="EMBL" id="MBB5141632.1"/>
    </source>
</evidence>
<dbReference type="Gene3D" id="3.40.50.300">
    <property type="entry name" value="P-loop containing nucleotide triphosphate hydrolases"/>
    <property type="match status" value="1"/>
</dbReference>
<dbReference type="InterPro" id="IPR025669">
    <property type="entry name" value="AAA_dom"/>
</dbReference>
<dbReference type="InterPro" id="IPR027417">
    <property type="entry name" value="P-loop_NTPase"/>
</dbReference>
<sequence length="110" mass="12676">MDTKKPIIITMASLKGGVSKSIFSILFSYVIKNLSKKVLLIDLDSQNSLTYYFRKYVFNIEKFNLYNILKGDVYFDQCINKINDHISLIPSHPILAKFNSEKGIDYKDVS</sequence>
<organism evidence="2 3">
    <name type="scientific">Borreliella afzelii</name>
    <name type="common">Borrelia afzelii</name>
    <dbReference type="NCBI Taxonomy" id="29518"/>
    <lineage>
        <taxon>Bacteria</taxon>
        <taxon>Pseudomonadati</taxon>
        <taxon>Spirochaetota</taxon>
        <taxon>Spirochaetia</taxon>
        <taxon>Spirochaetales</taxon>
        <taxon>Borreliaceae</taxon>
        <taxon>Borreliella</taxon>
    </lineage>
</organism>
<accession>A0AB34Z4R3</accession>
<dbReference type="PANTHER" id="PTHR13696">
    <property type="entry name" value="P-LOOP CONTAINING NUCLEOSIDE TRIPHOSPHATE HYDROLASE"/>
    <property type="match status" value="1"/>
</dbReference>
<dbReference type="InterPro" id="IPR050678">
    <property type="entry name" value="DNA_Partitioning_ATPase"/>
</dbReference>
<proteinExistence type="predicted"/>
<evidence type="ECO:0000259" key="1">
    <source>
        <dbReference type="Pfam" id="PF13614"/>
    </source>
</evidence>
<dbReference type="EMBL" id="JACHGM010000006">
    <property type="protein sequence ID" value="MBB5141632.1"/>
    <property type="molecule type" value="Genomic_DNA"/>
</dbReference>
<feature type="domain" description="AAA" evidence="1">
    <location>
        <begin position="8"/>
        <end position="100"/>
    </location>
</feature>
<evidence type="ECO:0000313" key="3">
    <source>
        <dbReference type="Proteomes" id="UP000529652"/>
    </source>
</evidence>
<dbReference type="PANTHER" id="PTHR13696:SF99">
    <property type="entry name" value="COBYRINIC ACID AC-DIAMIDE SYNTHASE"/>
    <property type="match status" value="1"/>
</dbReference>
<dbReference type="Pfam" id="PF13614">
    <property type="entry name" value="AAA_31"/>
    <property type="match status" value="1"/>
</dbReference>
<dbReference type="SUPFAM" id="SSF52540">
    <property type="entry name" value="P-loop containing nucleoside triphosphate hydrolases"/>
    <property type="match status" value="1"/>
</dbReference>
<gene>
    <name evidence="2" type="ORF">HNP63_001053</name>
</gene>
<protein>
    <submittedName>
        <fullName evidence="2">Cellulose biosynthesis protein BcsQ</fullName>
    </submittedName>
</protein>
<dbReference type="Proteomes" id="UP000529652">
    <property type="component" value="Unassembled WGS sequence"/>
</dbReference>
<reference evidence="2 3" key="1">
    <citation type="submission" date="2020-08" db="EMBL/GenBank/DDBJ databases">
        <title>Genomic Encyclopedia of Type Strains, Phase IV (KMG-IV): sequencing the most valuable type-strain genomes for metagenomic binning, comparative biology and taxonomic classification.</title>
        <authorList>
            <person name="Goeker M."/>
        </authorList>
    </citation>
    <scope>NUCLEOTIDE SEQUENCE [LARGE SCALE GENOMIC DNA]</scope>
    <source>
        <strain evidence="2 3">DSM 10508</strain>
    </source>
</reference>